<name>A0AAV1KP59_9NEOP</name>
<evidence type="ECO:0000313" key="3">
    <source>
        <dbReference type="EMBL" id="CAK1583672.1"/>
    </source>
</evidence>
<feature type="compositionally biased region" description="Low complexity" evidence="1">
    <location>
        <begin position="886"/>
        <end position="902"/>
    </location>
</feature>
<accession>A0AAV1KP59</accession>
<comment type="caution">
    <text evidence="3">The sequence shown here is derived from an EMBL/GenBank/DDBJ whole genome shotgun (WGS) entry which is preliminary data.</text>
</comment>
<feature type="region of interest" description="Disordered" evidence="1">
    <location>
        <begin position="78"/>
        <end position="101"/>
    </location>
</feature>
<organism evidence="3 4">
    <name type="scientific">Parnassius mnemosyne</name>
    <name type="common">clouded apollo</name>
    <dbReference type="NCBI Taxonomy" id="213953"/>
    <lineage>
        <taxon>Eukaryota</taxon>
        <taxon>Metazoa</taxon>
        <taxon>Ecdysozoa</taxon>
        <taxon>Arthropoda</taxon>
        <taxon>Hexapoda</taxon>
        <taxon>Insecta</taxon>
        <taxon>Pterygota</taxon>
        <taxon>Neoptera</taxon>
        <taxon>Endopterygota</taxon>
        <taxon>Lepidoptera</taxon>
        <taxon>Glossata</taxon>
        <taxon>Ditrysia</taxon>
        <taxon>Papilionoidea</taxon>
        <taxon>Papilionidae</taxon>
        <taxon>Parnassiinae</taxon>
        <taxon>Parnassini</taxon>
        <taxon>Parnassius</taxon>
        <taxon>Driopa</taxon>
    </lineage>
</organism>
<keyword evidence="4" id="KW-1185">Reference proteome</keyword>
<gene>
    <name evidence="3" type="ORF">PARMNEM_LOCUS5036</name>
</gene>
<dbReference type="AlphaFoldDB" id="A0AAV1KP59"/>
<feature type="compositionally biased region" description="Acidic residues" evidence="1">
    <location>
        <begin position="16"/>
        <end position="27"/>
    </location>
</feature>
<feature type="compositionally biased region" description="Polar residues" evidence="1">
    <location>
        <begin position="479"/>
        <end position="502"/>
    </location>
</feature>
<dbReference type="InterPro" id="IPR029205">
    <property type="entry name" value="Clathrin-bd"/>
</dbReference>
<dbReference type="GO" id="GO:0030121">
    <property type="term" value="C:AP-1 adaptor complex"/>
    <property type="evidence" value="ECO:0007669"/>
    <property type="project" value="TreeGrafter"/>
</dbReference>
<sequence>MSLPPLVCNTPPPPDQCEDDKDTDDFDVNYNLSQDEDEENNDYDYQTYTNYNMYEPSKSESIQERNWSPIITKTLESITNENITEKNTQRNEQQNEQQQDKLTIDDVAAEDLNLQINEDQLSKPNINSENSEMDNCENDFLSKEITTPFDNKTSIESDIVMQDDSTSRSNTPDDISSAIVTEHFDSNYDDVEVHCDEFNSNLESKNNGTEADQSFDELETKKELKDLEDSVETEDDFGDFDDFQFVGNNNHITTVIDNFEDPWNNETPQTSDFGPFKADFDDNINSSHEADTEIKNIKSNISLENQKNNDDNVQDDFGDFDDFKSCVEQIDTKDKVPQSKEQVTILDLHSPDNESQILESINNVFISIFEEEISEPQSQFIGSLESVLNEKWGHLVDTDVRQPYMVNWNNSLGQKNLLKALCIDSRNILFGPKWNYNMPKYAVNLNTAPLQPQKELTAPLSHSEIVNSDKSSLKETDTWTDPFSSNGQESCSNENESTTPEKTSTDLEVFEKVMSTKLDKVYPTSLNIQTLRQINLPDTHIFTPSDSETPRSKTIHYDSGPPILFPESNVSNNKTTTTVLNSQSLPNEIVNKLEDDNDYWEFQDFKSTTETIKSPTQSVVEKSNTELDRNNLLQSVSVPYQPHLLQPIKVEPIAPTLNWPDPGEVKETFNDFSDFVSSTPWDGNKNNVTVADIHENKSDVITVDSNIVNHSNKTSTFDAVSNETTFNVNKELNVNAVSYDDDFELFQSAPPPLRSNNEAPCSPSTSKTTDFDTAFSELSKHNNTIEVRTTKSSDISAKDALHFTPESCNVLSVQDGFVTNSPIHPVKTPNILQPLPACSNNTTRNQNNTVQILQPLSLESYSQINWPNPGIDLQDLSRFNPVETLPSLKSDLSTSSQSKTNSPAHNEKSSVRKEILDDDIWGEFVSSKPKQQIPAPKKLPVFGDEDEWTEFVSSPSVKPQNGLNTISLNVHTNLSMQKSTNVNKLNTKSNQISLDIPTLNYITPKSNRKTYNDKHFQNL</sequence>
<reference evidence="3 4" key="1">
    <citation type="submission" date="2023-11" db="EMBL/GenBank/DDBJ databases">
        <authorList>
            <person name="Hedman E."/>
            <person name="Englund M."/>
            <person name="Stromberg M."/>
            <person name="Nyberg Akerstrom W."/>
            <person name="Nylinder S."/>
            <person name="Jareborg N."/>
            <person name="Kallberg Y."/>
            <person name="Kronander E."/>
        </authorList>
    </citation>
    <scope>NUCLEOTIDE SEQUENCE [LARGE SCALE GENOMIC DNA]</scope>
</reference>
<dbReference type="InterPro" id="IPR046359">
    <property type="entry name" value="Aftin-like"/>
</dbReference>
<evidence type="ECO:0000313" key="4">
    <source>
        <dbReference type="Proteomes" id="UP001314205"/>
    </source>
</evidence>
<dbReference type="GO" id="GO:0030276">
    <property type="term" value="F:clathrin binding"/>
    <property type="evidence" value="ECO:0007669"/>
    <property type="project" value="InterPro"/>
</dbReference>
<feature type="region of interest" description="Disordered" evidence="1">
    <location>
        <begin position="886"/>
        <end position="912"/>
    </location>
</feature>
<dbReference type="GO" id="GO:0032588">
    <property type="term" value="C:trans-Golgi network membrane"/>
    <property type="evidence" value="ECO:0007669"/>
    <property type="project" value="InterPro"/>
</dbReference>
<dbReference type="Pfam" id="PF15045">
    <property type="entry name" value="Clathrin_bdg"/>
    <property type="match status" value="1"/>
</dbReference>
<feature type="domain" description="Aftiphilin clathrin-binding box" evidence="2">
    <location>
        <begin position="392"/>
        <end position="456"/>
    </location>
</feature>
<feature type="region of interest" description="Disordered" evidence="1">
    <location>
        <begin position="749"/>
        <end position="769"/>
    </location>
</feature>
<feature type="region of interest" description="Disordered" evidence="1">
    <location>
        <begin position="459"/>
        <end position="504"/>
    </location>
</feature>
<dbReference type="PANTHER" id="PTHR16156:SF10">
    <property type="entry name" value="AFTIPHILIN-RELATED"/>
    <property type="match status" value="1"/>
</dbReference>
<feature type="region of interest" description="Disordered" evidence="1">
    <location>
        <begin position="1"/>
        <end position="42"/>
    </location>
</feature>
<proteinExistence type="predicted"/>
<dbReference type="Proteomes" id="UP001314205">
    <property type="component" value="Unassembled WGS sequence"/>
</dbReference>
<dbReference type="EMBL" id="CAVLGL010000057">
    <property type="protein sequence ID" value="CAK1583672.1"/>
    <property type="molecule type" value="Genomic_DNA"/>
</dbReference>
<evidence type="ECO:0000256" key="1">
    <source>
        <dbReference type="SAM" id="MobiDB-lite"/>
    </source>
</evidence>
<dbReference type="PANTHER" id="PTHR16156">
    <property type="entry name" value="AFTIPHILIN A-RELATED"/>
    <property type="match status" value="1"/>
</dbReference>
<protein>
    <recommendedName>
        <fullName evidence="2">Aftiphilin clathrin-binding box domain-containing protein</fullName>
    </recommendedName>
</protein>
<feature type="compositionally biased region" description="Polar residues" evidence="1">
    <location>
        <begin position="754"/>
        <end position="768"/>
    </location>
</feature>
<evidence type="ECO:0000259" key="2">
    <source>
        <dbReference type="Pfam" id="PF15045"/>
    </source>
</evidence>